<evidence type="ECO:0000313" key="3">
    <source>
        <dbReference type="Proteomes" id="UP000076727"/>
    </source>
</evidence>
<dbReference type="EMBL" id="KV429126">
    <property type="protein sequence ID" value="KZT64516.1"/>
    <property type="molecule type" value="Genomic_DNA"/>
</dbReference>
<evidence type="ECO:0000313" key="2">
    <source>
        <dbReference type="EMBL" id="KZT64516.1"/>
    </source>
</evidence>
<gene>
    <name evidence="2" type="ORF">DAEQUDRAFT_605508</name>
</gene>
<evidence type="ECO:0000256" key="1">
    <source>
        <dbReference type="SAM" id="SignalP"/>
    </source>
</evidence>
<evidence type="ECO:0008006" key="4">
    <source>
        <dbReference type="Google" id="ProtNLM"/>
    </source>
</evidence>
<organism evidence="2 3">
    <name type="scientific">Daedalea quercina L-15889</name>
    <dbReference type="NCBI Taxonomy" id="1314783"/>
    <lineage>
        <taxon>Eukaryota</taxon>
        <taxon>Fungi</taxon>
        <taxon>Dikarya</taxon>
        <taxon>Basidiomycota</taxon>
        <taxon>Agaricomycotina</taxon>
        <taxon>Agaricomycetes</taxon>
        <taxon>Polyporales</taxon>
        <taxon>Fomitopsis</taxon>
    </lineage>
</organism>
<keyword evidence="3" id="KW-1185">Reference proteome</keyword>
<reference evidence="2 3" key="1">
    <citation type="journal article" date="2016" name="Mol. Biol. Evol.">
        <title>Comparative Genomics of Early-Diverging Mushroom-Forming Fungi Provides Insights into the Origins of Lignocellulose Decay Capabilities.</title>
        <authorList>
            <person name="Nagy L.G."/>
            <person name="Riley R."/>
            <person name="Tritt A."/>
            <person name="Adam C."/>
            <person name="Daum C."/>
            <person name="Floudas D."/>
            <person name="Sun H."/>
            <person name="Yadav J.S."/>
            <person name="Pangilinan J."/>
            <person name="Larsson K.H."/>
            <person name="Matsuura K."/>
            <person name="Barry K."/>
            <person name="Labutti K."/>
            <person name="Kuo R."/>
            <person name="Ohm R.A."/>
            <person name="Bhattacharya S.S."/>
            <person name="Shirouzu T."/>
            <person name="Yoshinaga Y."/>
            <person name="Martin F.M."/>
            <person name="Grigoriev I.V."/>
            <person name="Hibbett D.S."/>
        </authorList>
    </citation>
    <scope>NUCLEOTIDE SEQUENCE [LARGE SCALE GENOMIC DNA]</scope>
    <source>
        <strain evidence="2 3">L-15889</strain>
    </source>
</reference>
<protein>
    <recommendedName>
        <fullName evidence="4">Secreted protein</fullName>
    </recommendedName>
</protein>
<feature type="signal peptide" evidence="1">
    <location>
        <begin position="1"/>
        <end position="20"/>
    </location>
</feature>
<sequence length="99" mass="10828">MLSQFWIAYILISRFTLVSCMHSSSDCLAKLSGVLAMALVSPGRVANSFKSCTSGCPCLTTPHTIAAYMYSTDRIEPQRERYVQTQSYNSTSSANSEAS</sequence>
<feature type="chain" id="PRO_5007861872" description="Secreted protein" evidence="1">
    <location>
        <begin position="21"/>
        <end position="99"/>
    </location>
</feature>
<keyword evidence="1" id="KW-0732">Signal</keyword>
<name>A0A165LJX7_9APHY</name>
<dbReference type="Proteomes" id="UP000076727">
    <property type="component" value="Unassembled WGS sequence"/>
</dbReference>
<dbReference type="AlphaFoldDB" id="A0A165LJX7"/>
<proteinExistence type="predicted"/>
<accession>A0A165LJX7</accession>